<sequence length="444" mass="50414">MGFGNMEFLKCLKVMKISLMAFLTQFYFLLGYPASWRTYQPLFLPGPQYCPDTGRTVCTAVDYYPTDQIFHLLTSSRSQVFNLTSLFVDERKGDVEPNLAQLPTPQPHYQDGYGGSQQPGGGRFSPAGYNNWNTPTSDKPSSLGGVQPDRWRQVGQNQNGNRPSVPGTPRGPYVPGMDRQSRAQVFNNQRRTMNVGRNPLVTQRLNYNERTRPGIQDNYGLYGNRGVTQQNIIEPQQNIPYGNPQRFGTDNFTRYYAQDVQQQDPYQIQPPQTQYSVKGQNPYTGVTLRPQTTGNWKGSPSYVDKTGTSDPSQAGSVQRENARLQTVNRRERRNEDVEVACQVRSTYVPPRAALSDNSEWKYIVNVPERDRRFTQVVRVDICLNPGDPCSSRLSLPFGFESRCRQKYIKKKLLSLNADGQGTSEDNFFIPSCCVCEITRQNQKK</sequence>
<feature type="compositionally biased region" description="Polar residues" evidence="4">
    <location>
        <begin position="306"/>
        <end position="320"/>
    </location>
</feature>
<dbReference type="SUPFAM" id="SSF57501">
    <property type="entry name" value="Cystine-knot cytokines"/>
    <property type="match status" value="1"/>
</dbReference>
<feature type="domain" description="Spaetzle" evidence="5">
    <location>
        <begin position="340"/>
        <end position="437"/>
    </location>
</feature>
<evidence type="ECO:0000259" key="5">
    <source>
        <dbReference type="Pfam" id="PF16077"/>
    </source>
</evidence>
<dbReference type="InterPro" id="IPR032104">
    <property type="entry name" value="Spaetzle"/>
</dbReference>
<name>A0A8X6MEY2_NEPPI</name>
<reference evidence="6" key="1">
    <citation type="submission" date="2020-08" db="EMBL/GenBank/DDBJ databases">
        <title>Multicomponent nature underlies the extraordinary mechanical properties of spider dragline silk.</title>
        <authorList>
            <person name="Kono N."/>
            <person name="Nakamura H."/>
            <person name="Mori M."/>
            <person name="Yoshida Y."/>
            <person name="Ohtoshi R."/>
            <person name="Malay A.D."/>
            <person name="Moran D.A.P."/>
            <person name="Tomita M."/>
            <person name="Numata K."/>
            <person name="Arakawa K."/>
        </authorList>
    </citation>
    <scope>NUCLEOTIDE SEQUENCE</scope>
</reference>
<dbReference type="Proteomes" id="UP000887013">
    <property type="component" value="Unassembled WGS sequence"/>
</dbReference>
<evidence type="ECO:0000256" key="4">
    <source>
        <dbReference type="SAM" id="MobiDB-lite"/>
    </source>
</evidence>
<evidence type="ECO:0000256" key="2">
    <source>
        <dbReference type="ARBA" id="ARBA00023157"/>
    </source>
</evidence>
<dbReference type="PANTHER" id="PTHR23199">
    <property type="entry name" value="NEUROTROPHIN 1-RELATED"/>
    <property type="match status" value="1"/>
</dbReference>
<dbReference type="Pfam" id="PF16077">
    <property type="entry name" value="Spaetzle"/>
    <property type="match status" value="1"/>
</dbReference>
<dbReference type="GO" id="GO:0005615">
    <property type="term" value="C:extracellular space"/>
    <property type="evidence" value="ECO:0007669"/>
    <property type="project" value="UniProtKB-ARBA"/>
</dbReference>
<comment type="caution">
    <text evidence="6">The sequence shown here is derived from an EMBL/GenBank/DDBJ whole genome shotgun (WGS) entry which is preliminary data.</text>
</comment>
<gene>
    <name evidence="6" type="primary">spz5</name>
    <name evidence="6" type="ORF">NPIL_579301</name>
</gene>
<evidence type="ECO:0000256" key="3">
    <source>
        <dbReference type="ARBA" id="ARBA00023180"/>
    </source>
</evidence>
<feature type="compositionally biased region" description="Polar residues" evidence="4">
    <location>
        <begin position="287"/>
        <end position="298"/>
    </location>
</feature>
<keyword evidence="3" id="KW-0325">Glycoprotein</keyword>
<feature type="region of interest" description="Disordered" evidence="4">
    <location>
        <begin position="287"/>
        <end position="320"/>
    </location>
</feature>
<dbReference type="GO" id="GO:0021556">
    <property type="term" value="P:central nervous system formation"/>
    <property type="evidence" value="ECO:0007669"/>
    <property type="project" value="TreeGrafter"/>
</dbReference>
<feature type="compositionally biased region" description="Gly residues" evidence="4">
    <location>
        <begin position="112"/>
        <end position="123"/>
    </location>
</feature>
<dbReference type="GO" id="GO:0008083">
    <property type="term" value="F:growth factor activity"/>
    <property type="evidence" value="ECO:0007669"/>
    <property type="project" value="TreeGrafter"/>
</dbReference>
<dbReference type="EMBL" id="BMAW01044827">
    <property type="protein sequence ID" value="GFS46592.1"/>
    <property type="molecule type" value="Genomic_DNA"/>
</dbReference>
<evidence type="ECO:0000313" key="7">
    <source>
        <dbReference type="Proteomes" id="UP000887013"/>
    </source>
</evidence>
<dbReference type="PANTHER" id="PTHR23199:SF13">
    <property type="entry name" value="PROTEIN SPAETZLE 3"/>
    <property type="match status" value="1"/>
</dbReference>
<evidence type="ECO:0000256" key="1">
    <source>
        <dbReference type="ARBA" id="ARBA00022729"/>
    </source>
</evidence>
<accession>A0A8X6MEY2</accession>
<keyword evidence="7" id="KW-1185">Reference proteome</keyword>
<dbReference type="InterPro" id="IPR052444">
    <property type="entry name" value="Spz/Toll_ligand-like"/>
</dbReference>
<dbReference type="Gene3D" id="2.10.90.10">
    <property type="entry name" value="Cystine-knot cytokines"/>
    <property type="match status" value="1"/>
</dbReference>
<dbReference type="GO" id="GO:0045087">
    <property type="term" value="P:innate immune response"/>
    <property type="evidence" value="ECO:0007669"/>
    <property type="project" value="TreeGrafter"/>
</dbReference>
<evidence type="ECO:0000313" key="6">
    <source>
        <dbReference type="EMBL" id="GFS46592.1"/>
    </source>
</evidence>
<dbReference type="AlphaFoldDB" id="A0A8X6MEY2"/>
<dbReference type="OrthoDB" id="7933576at2759"/>
<proteinExistence type="predicted"/>
<keyword evidence="2" id="KW-1015">Disulfide bond</keyword>
<feature type="compositionally biased region" description="Polar residues" evidence="4">
    <location>
        <begin position="128"/>
        <end position="140"/>
    </location>
</feature>
<feature type="region of interest" description="Disordered" evidence="4">
    <location>
        <begin position="97"/>
        <end position="174"/>
    </location>
</feature>
<dbReference type="InterPro" id="IPR029034">
    <property type="entry name" value="Cystine-knot_cytokine"/>
</dbReference>
<keyword evidence="1" id="KW-0732">Signal</keyword>
<dbReference type="GO" id="GO:0005121">
    <property type="term" value="F:Toll binding"/>
    <property type="evidence" value="ECO:0007669"/>
    <property type="project" value="TreeGrafter"/>
</dbReference>
<protein>
    <submittedName>
        <fullName evidence="6">Protein spaetzle 5</fullName>
    </submittedName>
</protein>
<organism evidence="6 7">
    <name type="scientific">Nephila pilipes</name>
    <name type="common">Giant wood spider</name>
    <name type="synonym">Nephila maculata</name>
    <dbReference type="NCBI Taxonomy" id="299642"/>
    <lineage>
        <taxon>Eukaryota</taxon>
        <taxon>Metazoa</taxon>
        <taxon>Ecdysozoa</taxon>
        <taxon>Arthropoda</taxon>
        <taxon>Chelicerata</taxon>
        <taxon>Arachnida</taxon>
        <taxon>Araneae</taxon>
        <taxon>Araneomorphae</taxon>
        <taxon>Entelegynae</taxon>
        <taxon>Araneoidea</taxon>
        <taxon>Nephilidae</taxon>
        <taxon>Nephila</taxon>
    </lineage>
</organism>